<organism evidence="1 2">
    <name type="scientific">Caerostris extrusa</name>
    <name type="common">Bark spider</name>
    <name type="synonym">Caerostris bankana</name>
    <dbReference type="NCBI Taxonomy" id="172846"/>
    <lineage>
        <taxon>Eukaryota</taxon>
        <taxon>Metazoa</taxon>
        <taxon>Ecdysozoa</taxon>
        <taxon>Arthropoda</taxon>
        <taxon>Chelicerata</taxon>
        <taxon>Arachnida</taxon>
        <taxon>Araneae</taxon>
        <taxon>Araneomorphae</taxon>
        <taxon>Entelegynae</taxon>
        <taxon>Araneoidea</taxon>
        <taxon>Araneidae</taxon>
        <taxon>Caerostris</taxon>
    </lineage>
</organism>
<dbReference type="AlphaFoldDB" id="A0AAV4U5I8"/>
<protein>
    <submittedName>
        <fullName evidence="1">Uncharacterized protein</fullName>
    </submittedName>
</protein>
<evidence type="ECO:0000313" key="1">
    <source>
        <dbReference type="EMBL" id="GIY53093.1"/>
    </source>
</evidence>
<evidence type="ECO:0000313" key="2">
    <source>
        <dbReference type="Proteomes" id="UP001054945"/>
    </source>
</evidence>
<comment type="caution">
    <text evidence="1">The sequence shown here is derived from an EMBL/GenBank/DDBJ whole genome shotgun (WGS) entry which is preliminary data.</text>
</comment>
<dbReference type="EMBL" id="BPLR01012321">
    <property type="protein sequence ID" value="GIY53093.1"/>
    <property type="molecule type" value="Genomic_DNA"/>
</dbReference>
<dbReference type="Proteomes" id="UP001054945">
    <property type="component" value="Unassembled WGS sequence"/>
</dbReference>
<reference evidence="1 2" key="1">
    <citation type="submission" date="2021-06" db="EMBL/GenBank/DDBJ databases">
        <title>Caerostris extrusa draft genome.</title>
        <authorList>
            <person name="Kono N."/>
            <person name="Arakawa K."/>
        </authorList>
    </citation>
    <scope>NUCLEOTIDE SEQUENCE [LARGE SCALE GENOMIC DNA]</scope>
</reference>
<accession>A0AAV4U5I8</accession>
<sequence>MVARQPCPEPPEDCFKINSSNCFRCSFVGYSTQSEISLNLEHHCCTENSELCEISLASTVMHETGLPHDACYLASITYLMLN</sequence>
<keyword evidence="2" id="KW-1185">Reference proteome</keyword>
<gene>
    <name evidence="1" type="ORF">CEXT_509721</name>
</gene>
<name>A0AAV4U5I8_CAEEX</name>
<proteinExistence type="predicted"/>